<evidence type="ECO:0000313" key="5">
    <source>
        <dbReference type="Proteomes" id="UP000030481"/>
    </source>
</evidence>
<comment type="caution">
    <text evidence="4">The sequence shown here is derived from an EMBL/GenBank/DDBJ whole genome shotgun (WGS) entry which is preliminary data.</text>
</comment>
<organism evidence="4 5">
    <name type="scientific">Prochlorococcus marinus str. MIT 9401</name>
    <dbReference type="NCBI Taxonomy" id="167551"/>
    <lineage>
        <taxon>Bacteria</taxon>
        <taxon>Bacillati</taxon>
        <taxon>Cyanobacteriota</taxon>
        <taxon>Cyanophyceae</taxon>
        <taxon>Synechococcales</taxon>
        <taxon>Prochlorococcaceae</taxon>
        <taxon>Prochlorococcus</taxon>
    </lineage>
</organism>
<protein>
    <recommendedName>
        <fullName evidence="6">ADP-heptose:LPS heptosyltransferase</fullName>
    </recommendedName>
</protein>
<proteinExistence type="predicted"/>
<keyword evidence="3" id="KW-0812">Transmembrane</keyword>
<sequence>MKNKVIFEAGLGNKIIFIHTLIENLNINEKDKFLKVFLLNNQIDKLPYKFFSFLFLRLILLSIISIFSKNRYIIFGLNLSDFKKFILSKISYKLKFYSYPSVVFNGEKFLYISEQDFYRPIINKESFIKKLITNEILEKYKLEDNFNDFKLYFKREIIALHLGSDFRNTYKRPFINNLAEALNKIPCKNKFIFLLLGQSQDKDTSDKFLEYVKFKEIDIKVINLISKTNLSKLIDILKSSKFLIAGDSGIRQIADFLEINNIALFGPTSEVKNLIKPINHKRAVVRGLKCKGYFYNKCDCRQLNGYPECMLSISSENLYEKIKNFI</sequence>
<evidence type="ECO:0000256" key="2">
    <source>
        <dbReference type="ARBA" id="ARBA00022679"/>
    </source>
</evidence>
<dbReference type="InterPro" id="IPR051199">
    <property type="entry name" value="LPS_LOS_Heptosyltrfase"/>
</dbReference>
<feature type="transmembrane region" description="Helical" evidence="3">
    <location>
        <begin position="48"/>
        <end position="67"/>
    </location>
</feature>
<dbReference type="GO" id="GO:0005829">
    <property type="term" value="C:cytosol"/>
    <property type="evidence" value="ECO:0007669"/>
    <property type="project" value="TreeGrafter"/>
</dbReference>
<dbReference type="InterPro" id="IPR002201">
    <property type="entry name" value="Glyco_trans_9"/>
</dbReference>
<name>A0A0A2B9I5_PROMR</name>
<dbReference type="EMBL" id="JNAR01000002">
    <property type="protein sequence ID" value="KGG10516.1"/>
    <property type="molecule type" value="Genomic_DNA"/>
</dbReference>
<dbReference type="GO" id="GO:0009244">
    <property type="term" value="P:lipopolysaccharide core region biosynthetic process"/>
    <property type="evidence" value="ECO:0007669"/>
    <property type="project" value="TreeGrafter"/>
</dbReference>
<keyword evidence="3" id="KW-0472">Membrane</keyword>
<keyword evidence="3" id="KW-1133">Transmembrane helix</keyword>
<evidence type="ECO:0000313" key="4">
    <source>
        <dbReference type="EMBL" id="KGG10516.1"/>
    </source>
</evidence>
<reference evidence="5" key="1">
    <citation type="journal article" date="2014" name="Sci. Data">
        <title>Genomes of diverse isolates of the marine cyanobacterium Prochlorococcus.</title>
        <authorList>
            <person name="Biller S."/>
            <person name="Berube P."/>
            <person name="Thompson J."/>
            <person name="Kelly L."/>
            <person name="Roggensack S."/>
            <person name="Awad L."/>
            <person name="Roache-Johnson K."/>
            <person name="Ding H."/>
            <person name="Giovannoni S.J."/>
            <person name="Moore L.R."/>
            <person name="Chisholm S.W."/>
        </authorList>
    </citation>
    <scope>NUCLEOTIDE SEQUENCE [LARGE SCALE GENOMIC DNA]</scope>
</reference>
<keyword evidence="2" id="KW-0808">Transferase</keyword>
<dbReference type="SUPFAM" id="SSF53756">
    <property type="entry name" value="UDP-Glycosyltransferase/glycogen phosphorylase"/>
    <property type="match status" value="1"/>
</dbReference>
<gene>
    <name evidence="4" type="ORF">EV01_0144</name>
</gene>
<dbReference type="PANTHER" id="PTHR30160">
    <property type="entry name" value="TETRAACYLDISACCHARIDE 4'-KINASE-RELATED"/>
    <property type="match status" value="1"/>
</dbReference>
<accession>A0A0A2B9I5</accession>
<evidence type="ECO:0008006" key="6">
    <source>
        <dbReference type="Google" id="ProtNLM"/>
    </source>
</evidence>
<dbReference type="Pfam" id="PF01075">
    <property type="entry name" value="Glyco_transf_9"/>
    <property type="match status" value="1"/>
</dbReference>
<keyword evidence="1" id="KW-0328">Glycosyltransferase</keyword>
<dbReference type="GO" id="GO:0008713">
    <property type="term" value="F:ADP-heptose-lipopolysaccharide heptosyltransferase activity"/>
    <property type="evidence" value="ECO:0007669"/>
    <property type="project" value="TreeGrafter"/>
</dbReference>
<evidence type="ECO:0000256" key="3">
    <source>
        <dbReference type="SAM" id="Phobius"/>
    </source>
</evidence>
<dbReference type="AlphaFoldDB" id="A0A0A2B9I5"/>
<dbReference type="PANTHER" id="PTHR30160:SF1">
    <property type="entry name" value="LIPOPOLYSACCHARIDE 1,2-N-ACETYLGLUCOSAMINETRANSFERASE-RELATED"/>
    <property type="match status" value="1"/>
</dbReference>
<evidence type="ECO:0000256" key="1">
    <source>
        <dbReference type="ARBA" id="ARBA00022676"/>
    </source>
</evidence>
<dbReference type="Gene3D" id="3.40.50.2000">
    <property type="entry name" value="Glycogen Phosphorylase B"/>
    <property type="match status" value="1"/>
</dbReference>
<dbReference type="RefSeq" id="WP_032518302.1">
    <property type="nucleotide sequence ID" value="NZ_JNAR01000002.1"/>
</dbReference>
<dbReference type="Proteomes" id="UP000030481">
    <property type="component" value="Unassembled WGS sequence"/>
</dbReference>